<protein>
    <submittedName>
        <fullName evidence="1">Uncharacterized protein</fullName>
    </submittedName>
</protein>
<accession>A0A3M7STB7</accession>
<dbReference type="Proteomes" id="UP000276133">
    <property type="component" value="Unassembled WGS sequence"/>
</dbReference>
<gene>
    <name evidence="1" type="ORF">BpHYR1_051311</name>
</gene>
<evidence type="ECO:0000313" key="2">
    <source>
        <dbReference type="Proteomes" id="UP000276133"/>
    </source>
</evidence>
<comment type="caution">
    <text evidence="1">The sequence shown here is derived from an EMBL/GenBank/DDBJ whole genome shotgun (WGS) entry which is preliminary data.</text>
</comment>
<evidence type="ECO:0000313" key="1">
    <source>
        <dbReference type="EMBL" id="RNA38808.1"/>
    </source>
</evidence>
<organism evidence="1 2">
    <name type="scientific">Brachionus plicatilis</name>
    <name type="common">Marine rotifer</name>
    <name type="synonym">Brachionus muelleri</name>
    <dbReference type="NCBI Taxonomy" id="10195"/>
    <lineage>
        <taxon>Eukaryota</taxon>
        <taxon>Metazoa</taxon>
        <taxon>Spiralia</taxon>
        <taxon>Gnathifera</taxon>
        <taxon>Rotifera</taxon>
        <taxon>Eurotatoria</taxon>
        <taxon>Monogononta</taxon>
        <taxon>Pseudotrocha</taxon>
        <taxon>Ploima</taxon>
        <taxon>Brachionidae</taxon>
        <taxon>Brachionus</taxon>
    </lineage>
</organism>
<dbReference type="EMBL" id="REGN01000818">
    <property type="protein sequence ID" value="RNA38808.1"/>
    <property type="molecule type" value="Genomic_DNA"/>
</dbReference>
<sequence length="102" mass="12036">MSLLMVGWAVFGLTILLQQIDRVDFKKSNTNQYLCSQNLYLTSLTSSIFELSISLFYFFQSIDNFSEKQINNRKQKSLKIYNPRTWFKLRHGPNGRNLKPNH</sequence>
<keyword evidence="2" id="KW-1185">Reference proteome</keyword>
<dbReference type="AlphaFoldDB" id="A0A3M7STB7"/>
<reference evidence="1 2" key="1">
    <citation type="journal article" date="2018" name="Sci. Rep.">
        <title>Genomic signatures of local adaptation to the degree of environmental predictability in rotifers.</title>
        <authorList>
            <person name="Franch-Gras L."/>
            <person name="Hahn C."/>
            <person name="Garcia-Roger E.M."/>
            <person name="Carmona M.J."/>
            <person name="Serra M."/>
            <person name="Gomez A."/>
        </authorList>
    </citation>
    <scope>NUCLEOTIDE SEQUENCE [LARGE SCALE GENOMIC DNA]</scope>
    <source>
        <strain evidence="1">HYR1</strain>
    </source>
</reference>
<name>A0A3M7STB7_BRAPC</name>
<proteinExistence type="predicted"/>